<comment type="caution">
    <text evidence="1">The sequence shown here is derived from an EMBL/GenBank/DDBJ whole genome shotgun (WGS) entry which is preliminary data.</text>
</comment>
<dbReference type="RefSeq" id="WP_104387274.1">
    <property type="nucleotide sequence ID" value="NZ_PGEM01000047.1"/>
</dbReference>
<gene>
    <name evidence="1" type="ORF">CUN59_07575</name>
</gene>
<proteinExistence type="predicted"/>
<dbReference type="NCBIfam" id="NF037954">
    <property type="entry name" value="het_cyst_PatD"/>
    <property type="match status" value="1"/>
</dbReference>
<dbReference type="InterPro" id="IPR047810">
    <property type="entry name" value="PatD-like"/>
</dbReference>
<sequence length="117" mass="13723">MSFNFDKYQELVIFLDKFRANVTAGKLDAGELRLCLTELQTFFIEQIVPLEDANFREQSYKTEINKQLRLLEVDVMFLKGARQSATSQARLNTITERVDTLIRYCQAIMHPEEQKEK</sequence>
<organism evidence="1 2">
    <name type="scientific">Cuspidothrix issatschenkoi CHARLIE-1</name>
    <dbReference type="NCBI Taxonomy" id="2052836"/>
    <lineage>
        <taxon>Bacteria</taxon>
        <taxon>Bacillati</taxon>
        <taxon>Cyanobacteriota</taxon>
        <taxon>Cyanophyceae</taxon>
        <taxon>Nostocales</taxon>
        <taxon>Aphanizomenonaceae</taxon>
        <taxon>Cuspidothrix</taxon>
    </lineage>
</organism>
<dbReference type="AlphaFoldDB" id="A0A2S6CVW6"/>
<keyword evidence="2" id="KW-1185">Reference proteome</keyword>
<evidence type="ECO:0008006" key="3">
    <source>
        <dbReference type="Google" id="ProtNLM"/>
    </source>
</evidence>
<evidence type="ECO:0000313" key="1">
    <source>
        <dbReference type="EMBL" id="PPJ63908.1"/>
    </source>
</evidence>
<dbReference type="EMBL" id="PGEM01000047">
    <property type="protein sequence ID" value="PPJ63908.1"/>
    <property type="molecule type" value="Genomic_DNA"/>
</dbReference>
<protein>
    <recommendedName>
        <fullName evidence="3">Heterocyst frequency control protein PatD</fullName>
    </recommendedName>
</protein>
<dbReference type="Proteomes" id="UP000239589">
    <property type="component" value="Unassembled WGS sequence"/>
</dbReference>
<reference evidence="1 2" key="1">
    <citation type="submission" date="2018-02" db="EMBL/GenBank/DDBJ databases">
        <title>Discovery of a pederin family compound in a non-symbiotic bloom-forming cyanobacterium.</title>
        <authorList>
            <person name="Kust A."/>
            <person name="Mares J."/>
            <person name="Jokela J."/>
            <person name="Urajova P."/>
            <person name="Hajek J."/>
            <person name="Saurav K."/>
            <person name="Voracova K."/>
            <person name="Fewer D.P."/>
            <person name="Haapaniemi E."/>
            <person name="Permi P."/>
            <person name="Rehakova K."/>
            <person name="Sivonen K."/>
            <person name="Hrouzek P."/>
        </authorList>
    </citation>
    <scope>NUCLEOTIDE SEQUENCE [LARGE SCALE GENOMIC DNA]</scope>
    <source>
        <strain evidence="1 2">CHARLIE-1</strain>
    </source>
</reference>
<name>A0A2S6CVW6_9CYAN</name>
<accession>A0A2S6CVW6</accession>
<evidence type="ECO:0000313" key="2">
    <source>
        <dbReference type="Proteomes" id="UP000239589"/>
    </source>
</evidence>
<dbReference type="OrthoDB" id="583449at2"/>